<organism evidence="2 3">
    <name type="scientific">Mycobacterium timonense</name>
    <dbReference type="NCBI Taxonomy" id="701043"/>
    <lineage>
        <taxon>Bacteria</taxon>
        <taxon>Bacillati</taxon>
        <taxon>Actinomycetota</taxon>
        <taxon>Actinomycetes</taxon>
        <taxon>Mycobacteriales</taxon>
        <taxon>Mycobacteriaceae</taxon>
        <taxon>Mycobacterium</taxon>
        <taxon>Mycobacterium avium complex (MAC)</taxon>
    </lineage>
</organism>
<feature type="non-terminal residue" evidence="2">
    <location>
        <position position="1"/>
    </location>
</feature>
<proteinExistence type="predicted"/>
<keyword evidence="1" id="KW-1133">Transmembrane helix</keyword>
<gene>
    <name evidence="2" type="ORF">BST46_30850</name>
</gene>
<evidence type="ECO:0000313" key="3">
    <source>
        <dbReference type="Proteomes" id="UP000192847"/>
    </source>
</evidence>
<evidence type="ECO:0000313" key="2">
    <source>
        <dbReference type="EMBL" id="ORB74614.1"/>
    </source>
</evidence>
<evidence type="ECO:0000256" key="1">
    <source>
        <dbReference type="SAM" id="Phobius"/>
    </source>
</evidence>
<keyword evidence="1" id="KW-0472">Membrane</keyword>
<reference evidence="2 3" key="1">
    <citation type="submission" date="2017-02" db="EMBL/GenBank/DDBJ databases">
        <title>The new phylogeny of genus Mycobacterium.</title>
        <authorList>
            <person name="Tortoli E."/>
            <person name="Trovato A."/>
            <person name="Cirillo D.M."/>
        </authorList>
    </citation>
    <scope>NUCLEOTIDE SEQUENCE [LARGE SCALE GENOMIC DNA]</scope>
    <source>
        <strain evidence="2 3">CCUG 56329</strain>
    </source>
</reference>
<accession>A0ABX3TBZ1</accession>
<comment type="caution">
    <text evidence="2">The sequence shown here is derived from an EMBL/GenBank/DDBJ whole genome shotgun (WGS) entry which is preliminary data.</text>
</comment>
<dbReference type="EMBL" id="MVIL01001027">
    <property type="protein sequence ID" value="ORB74614.1"/>
    <property type="molecule type" value="Genomic_DNA"/>
</dbReference>
<feature type="non-terminal residue" evidence="2">
    <location>
        <position position="89"/>
    </location>
</feature>
<keyword evidence="3" id="KW-1185">Reference proteome</keyword>
<sequence length="89" mass="9448">LPAVVAQSMIFVGLMTADRAARDHLFGFGERIRTLPVPAAATVTARVTATLMRGSFCLVMALVAGYVLGFRLAGGLVYSEAFVFISLLL</sequence>
<feature type="transmembrane region" description="Helical" evidence="1">
    <location>
        <begin position="56"/>
        <end position="79"/>
    </location>
</feature>
<dbReference type="Proteomes" id="UP000192847">
    <property type="component" value="Unassembled WGS sequence"/>
</dbReference>
<protein>
    <submittedName>
        <fullName evidence="2">ABC transporter</fullName>
    </submittedName>
</protein>
<name>A0ABX3TBZ1_9MYCO</name>
<keyword evidence="1" id="KW-0812">Transmembrane</keyword>